<keyword evidence="3" id="KW-1185">Reference proteome</keyword>
<organism evidence="3 4">
    <name type="scientific">Lingula anatina</name>
    <name type="common">Brachiopod</name>
    <name type="synonym">Lingula unguis</name>
    <dbReference type="NCBI Taxonomy" id="7574"/>
    <lineage>
        <taxon>Eukaryota</taxon>
        <taxon>Metazoa</taxon>
        <taxon>Spiralia</taxon>
        <taxon>Lophotrochozoa</taxon>
        <taxon>Brachiopoda</taxon>
        <taxon>Linguliformea</taxon>
        <taxon>Lingulata</taxon>
        <taxon>Lingulida</taxon>
        <taxon>Linguloidea</taxon>
        <taxon>Lingulidae</taxon>
        <taxon>Lingula</taxon>
    </lineage>
</organism>
<dbReference type="RefSeq" id="XP_013413108.1">
    <property type="nucleotide sequence ID" value="XM_013557654.1"/>
</dbReference>
<feature type="compositionally biased region" description="Polar residues" evidence="2">
    <location>
        <begin position="1260"/>
        <end position="1276"/>
    </location>
</feature>
<dbReference type="GeneID" id="106175589"/>
<evidence type="ECO:0000313" key="3">
    <source>
        <dbReference type="Proteomes" id="UP000085678"/>
    </source>
</evidence>
<feature type="coiled-coil region" evidence="1">
    <location>
        <begin position="628"/>
        <end position="684"/>
    </location>
</feature>
<evidence type="ECO:0000313" key="4">
    <source>
        <dbReference type="RefSeq" id="XP_013413108.1"/>
    </source>
</evidence>
<protein>
    <submittedName>
        <fullName evidence="4">Nuclear mitotic apparatus protein 1-like</fullName>
    </submittedName>
</protein>
<dbReference type="Proteomes" id="UP000085678">
    <property type="component" value="Unplaced"/>
</dbReference>
<feature type="coiled-coil region" evidence="1">
    <location>
        <begin position="963"/>
        <end position="1040"/>
    </location>
</feature>
<feature type="coiled-coil region" evidence="1">
    <location>
        <begin position="154"/>
        <end position="602"/>
    </location>
</feature>
<keyword evidence="1" id="KW-0175">Coiled coil</keyword>
<feature type="compositionally biased region" description="Basic and acidic residues" evidence="2">
    <location>
        <begin position="1286"/>
        <end position="1308"/>
    </location>
</feature>
<feature type="compositionally biased region" description="Polar residues" evidence="2">
    <location>
        <begin position="1309"/>
        <end position="1320"/>
    </location>
</feature>
<accession>A0A1S3JRS5</accession>
<reference evidence="4" key="1">
    <citation type="submission" date="2025-08" db="UniProtKB">
        <authorList>
            <consortium name="RefSeq"/>
        </authorList>
    </citation>
    <scope>IDENTIFICATION</scope>
    <source>
        <tissue evidence="4">Gonads</tissue>
    </source>
</reference>
<feature type="region of interest" description="Disordered" evidence="2">
    <location>
        <begin position="91"/>
        <end position="110"/>
    </location>
</feature>
<feature type="coiled-coil region" evidence="1">
    <location>
        <begin position="710"/>
        <end position="755"/>
    </location>
</feature>
<feature type="compositionally biased region" description="Low complexity" evidence="2">
    <location>
        <begin position="1521"/>
        <end position="1536"/>
    </location>
</feature>
<feature type="compositionally biased region" description="Polar residues" evidence="2">
    <location>
        <begin position="1340"/>
        <end position="1349"/>
    </location>
</feature>
<feature type="region of interest" description="Disordered" evidence="2">
    <location>
        <begin position="1402"/>
        <end position="1495"/>
    </location>
</feature>
<dbReference type="OrthoDB" id="2436455at2759"/>
<evidence type="ECO:0000256" key="1">
    <source>
        <dbReference type="SAM" id="Coils"/>
    </source>
</evidence>
<feature type="region of interest" description="Disordered" evidence="2">
    <location>
        <begin position="1253"/>
        <end position="1349"/>
    </location>
</feature>
<feature type="compositionally biased region" description="Basic and acidic residues" evidence="2">
    <location>
        <begin position="97"/>
        <end position="110"/>
    </location>
</feature>
<evidence type="ECO:0000256" key="2">
    <source>
        <dbReference type="SAM" id="MobiDB-lite"/>
    </source>
</evidence>
<gene>
    <name evidence="4" type="primary">LOC106175589</name>
</gene>
<feature type="compositionally biased region" description="Basic residues" evidence="2">
    <location>
        <begin position="1537"/>
        <end position="1546"/>
    </location>
</feature>
<feature type="region of interest" description="Disordered" evidence="2">
    <location>
        <begin position="1507"/>
        <end position="1546"/>
    </location>
</feature>
<feature type="coiled-coil region" evidence="1">
    <location>
        <begin position="781"/>
        <end position="936"/>
    </location>
</feature>
<feature type="coiled-coil region" evidence="1">
    <location>
        <begin position="1074"/>
        <end position="1137"/>
    </location>
</feature>
<dbReference type="STRING" id="7574.A0A1S3JRS5"/>
<proteinExistence type="predicted"/>
<sequence length="1546" mass="179385">MESPQLVHRRVLHQKELQIKHLESLLNTEIHLKTELQADLMERDREIASFDARCKEITHLQQQLQAAQDDLENMATLRENMVKMEKELARLRMQASSHHETEERNNQLEKENLELYKRKEFLTGELKHTQDLLSQTQGKMESLVKKEAQIGGTLEATQEELRRYQSLSSELKQQLVEVQKLYHEATMELHLAKENAQNAQIDNVGECMTVFTEKRIIELEEELGSSRTQVEKLKGAVETKTSQLEEADILANQKNLEIEHLKQEKVEFQQEMANLYQTLDILKASQAKGETEITKLHQEMEHKNQQMRDTEIAHNQHVREIRERCAAEMKEREKSQEQRVGQLHQEIESLKSVCSKADSQIRRLEEKLEISTKQMAFTEEQANQRVMEIEENYVAQMKEEQTTYQCRMAQLYQEVESLRSRLTKAETDNKQLQELFDDKCQEFMAAEKEASGKLQEFEEKYKDKCEELRTAEEQCTQRLTDLEGQYNVKCDELAVSQQQVAVFERQHEEMCRELEASEKRARESFKELERQFAAKCQELYSCEKQASERITELEEQYMSSLEEQIGKYHELTTSHEETAAKLAALEEQYEAKCNELDIVMRQTRDLEEQYGNKCRDLDAAKSEASEGLMELQKQYQAKCHELEMTEKQALERMSTMEENYSSKCQEMENCVKQAQEREARLGEEYRIKCEDLKVAQKQLAEFEVQYHTKCQELESVEKQDSERMAALEEQYQTKCQELETNDRQACVKITQLEEQYKTKCEEFETEISRMQSCLENKSQDVKLAELKLLEMVKEVNNVKEESKAEITRLQGLLEERSQHIKEIQHAADQKLLEKDEEMMNLSNKAKDKCAQIQELLENKDLELKNMKLLVEQKLQEATESYNHRIQIEEKNIQLEQIIRHLEENITTLKSTSDAQIMQLQNEIHDKKAEMTAKEIQTNQKVTEMESVCLVKVTKMEKSHKESMAMLQVELKTMKDNYTSAQSQVSQLRNILDTKTRVLKETEVKANERVSHTEEKYTAQLSKLETNFETLRDRHAQALGQIKTLQVSLEARGQQVKESELLANQKLCDMEQKYEGELRTEKERQQQRVEELEHEIEMLKADYAKTQDQLLNDADDKVLRYEEELEAYKHRVVIAENEVTLSQGKCKTLERELERVTRKEGKLITDQQAQLSQAFAMSKTLQSRLQQLEQEHLATRQKLASEERRCREVVEENERLSAAQRRQKEDGTVMKRLTMQVKSLEAQLALADTQLREYQEKKDQSTVSRESTLRTETTLNESMDCLDDSLEERKPLSLEDLRTGSSGEDRHSYDSTQGSSFTSMDHSFKHPMSLRSSHPTKRHSTTSSALGPTQTTALGAGSLFACAEEPVDMGFDWDSLSELQRRNTLCLPHLRSAYPLMQQPSDLSEDMMRSGRASASMVGDGLQRSLGASNTRKRHSGDRDNASDLKKKKPSKPSTPGVSDRGKNTPRRKSTSPRAPARTPRISRHCQENKTPKLKRQMGAVAFNIGFSPMRAPERRRGKMKTSQSTSTSTGILSGSQMKRKPLGNHN</sequence>
<dbReference type="InParanoid" id="A0A1S3JRS5"/>
<name>A0A1S3JRS5_LINAN</name>
<dbReference type="KEGG" id="lak:106175589"/>